<reference evidence="1 2" key="1">
    <citation type="submission" date="2020-06" db="EMBL/GenBank/DDBJ databases">
        <title>Description of novel acetic acid bacteria.</title>
        <authorList>
            <person name="Sombolestani A."/>
        </authorList>
    </citation>
    <scope>NUCLEOTIDE SEQUENCE [LARGE SCALE GENOMIC DNA]</scope>
    <source>
        <strain evidence="1 2">LMG 27010</strain>
    </source>
</reference>
<dbReference type="Proteomes" id="UP000585665">
    <property type="component" value="Unassembled WGS sequence"/>
</dbReference>
<gene>
    <name evidence="1" type="ORF">HUK82_02210</name>
</gene>
<organism evidence="1 2">
    <name type="scientific">Ameyamaea chiangmaiensis</name>
    <dbReference type="NCBI Taxonomy" id="442969"/>
    <lineage>
        <taxon>Bacteria</taxon>
        <taxon>Pseudomonadati</taxon>
        <taxon>Pseudomonadota</taxon>
        <taxon>Alphaproteobacteria</taxon>
        <taxon>Acetobacterales</taxon>
        <taxon>Acetobacteraceae</taxon>
        <taxon>Ameyamaea</taxon>
    </lineage>
</organism>
<dbReference type="AlphaFoldDB" id="A0A850PE97"/>
<proteinExistence type="predicted"/>
<dbReference type="EMBL" id="JABXXR010000007">
    <property type="protein sequence ID" value="NVN39381.1"/>
    <property type="molecule type" value="Genomic_DNA"/>
</dbReference>
<evidence type="ECO:0000313" key="1">
    <source>
        <dbReference type="EMBL" id="NVN39381.1"/>
    </source>
</evidence>
<accession>A0A850PE97</accession>
<evidence type="ECO:0000313" key="2">
    <source>
        <dbReference type="Proteomes" id="UP000585665"/>
    </source>
</evidence>
<comment type="caution">
    <text evidence="1">The sequence shown here is derived from an EMBL/GenBank/DDBJ whole genome shotgun (WGS) entry which is preliminary data.</text>
</comment>
<sequence length="161" mass="17554">MTDAMRSREDQVKSLTATLNIDTRLAEGVAKMHIAEAERRGFREGSIAANETNAKDLSNALDTVERLAAQIAELRKYKASMDARLKETWVYMKDDGENVAGSVADLIEYNDAYQISEIGEAAEVASFFAFMDENGDVHRFGTEEEAEAAALAAQTKGDGAP</sequence>
<protein>
    <submittedName>
        <fullName evidence="1">Uncharacterized protein</fullName>
    </submittedName>
</protein>
<dbReference type="RefSeq" id="WP_176612399.1">
    <property type="nucleotide sequence ID" value="NZ_JABXXR010000007.1"/>
</dbReference>
<keyword evidence="2" id="KW-1185">Reference proteome</keyword>
<name>A0A850PE97_9PROT</name>